<dbReference type="EMBL" id="QRBI01000317">
    <property type="protein sequence ID" value="RMB88614.1"/>
    <property type="molecule type" value="Genomic_DNA"/>
</dbReference>
<evidence type="ECO:0000256" key="1">
    <source>
        <dbReference type="SAM" id="MobiDB-lite"/>
    </source>
</evidence>
<gene>
    <name evidence="2" type="ORF">DUI87_35002</name>
</gene>
<protein>
    <submittedName>
        <fullName evidence="2">Uncharacterized protein</fullName>
    </submittedName>
</protein>
<dbReference type="Proteomes" id="UP000269221">
    <property type="component" value="Unassembled WGS sequence"/>
</dbReference>
<comment type="caution">
    <text evidence="2">The sequence shown here is derived from an EMBL/GenBank/DDBJ whole genome shotgun (WGS) entry which is preliminary data.</text>
</comment>
<evidence type="ECO:0000313" key="3">
    <source>
        <dbReference type="Proteomes" id="UP000269221"/>
    </source>
</evidence>
<dbReference type="AlphaFoldDB" id="A0A3M0IIM0"/>
<reference evidence="2 3" key="1">
    <citation type="submission" date="2018-07" db="EMBL/GenBank/DDBJ databases">
        <title>A high quality draft genome assembly of the barn swallow (H. rustica rustica).</title>
        <authorList>
            <person name="Formenti G."/>
            <person name="Chiara M."/>
            <person name="Poveda L."/>
            <person name="Francoijs K.-J."/>
            <person name="Bonisoli-Alquati A."/>
            <person name="Canova L."/>
            <person name="Gianfranceschi L."/>
            <person name="Horner D.S."/>
            <person name="Saino N."/>
        </authorList>
    </citation>
    <scope>NUCLEOTIDE SEQUENCE [LARGE SCALE GENOMIC DNA]</scope>
    <source>
        <strain evidence="2">Chelidonia</strain>
        <tissue evidence="2">Blood</tissue>
    </source>
</reference>
<keyword evidence="3" id="KW-1185">Reference proteome</keyword>
<sequence length="132" mass="14161">MNLLLVGQSREEQGQWWLGETLGEDNVLTLLGGKVKLHLLHHGPFGFPAPLGDPGGTVGHCKAPGSQLEGDEIPPIRAVPVGSMDSALDGSQLETTCTLWKPGNEEGMDPWSRVPSLLETREKSPRTPCTQA</sequence>
<name>A0A3M0IIM0_HIRRU</name>
<proteinExistence type="predicted"/>
<feature type="region of interest" description="Disordered" evidence="1">
    <location>
        <begin position="100"/>
        <end position="132"/>
    </location>
</feature>
<organism evidence="2 3">
    <name type="scientific">Hirundo rustica rustica</name>
    <dbReference type="NCBI Taxonomy" id="333673"/>
    <lineage>
        <taxon>Eukaryota</taxon>
        <taxon>Metazoa</taxon>
        <taxon>Chordata</taxon>
        <taxon>Craniata</taxon>
        <taxon>Vertebrata</taxon>
        <taxon>Euteleostomi</taxon>
        <taxon>Archelosauria</taxon>
        <taxon>Archosauria</taxon>
        <taxon>Dinosauria</taxon>
        <taxon>Saurischia</taxon>
        <taxon>Theropoda</taxon>
        <taxon>Coelurosauria</taxon>
        <taxon>Aves</taxon>
        <taxon>Neognathae</taxon>
        <taxon>Neoaves</taxon>
        <taxon>Telluraves</taxon>
        <taxon>Australaves</taxon>
        <taxon>Passeriformes</taxon>
        <taxon>Sylvioidea</taxon>
        <taxon>Hirundinidae</taxon>
        <taxon>Hirundo</taxon>
    </lineage>
</organism>
<evidence type="ECO:0000313" key="2">
    <source>
        <dbReference type="EMBL" id="RMB88614.1"/>
    </source>
</evidence>
<accession>A0A3M0IIM0</accession>